<dbReference type="PANTHER" id="PTHR11200">
    <property type="entry name" value="INOSITOL 5-PHOSPHATASE"/>
    <property type="match status" value="1"/>
</dbReference>
<feature type="domain" description="Inositol polyphosphate-related phosphatase" evidence="2">
    <location>
        <begin position="1"/>
        <end position="436"/>
    </location>
</feature>
<evidence type="ECO:0000256" key="1">
    <source>
        <dbReference type="SAM" id="MobiDB-lite"/>
    </source>
</evidence>
<dbReference type="SUPFAM" id="SSF56219">
    <property type="entry name" value="DNase I-like"/>
    <property type="match status" value="1"/>
</dbReference>
<dbReference type="OrthoDB" id="62798at2759"/>
<evidence type="ECO:0000259" key="2">
    <source>
        <dbReference type="SMART" id="SM00128"/>
    </source>
</evidence>
<dbReference type="AlphaFoldDB" id="A0A9N9N5S9"/>
<evidence type="ECO:0000313" key="4">
    <source>
        <dbReference type="Proteomes" id="UP000789342"/>
    </source>
</evidence>
<evidence type="ECO:0000313" key="3">
    <source>
        <dbReference type="EMBL" id="CAG8703070.1"/>
    </source>
</evidence>
<comment type="caution">
    <text evidence="3">The sequence shown here is derived from an EMBL/GenBank/DDBJ whole genome shotgun (WGS) entry which is preliminary data.</text>
</comment>
<feature type="compositionally biased region" description="Polar residues" evidence="1">
    <location>
        <begin position="285"/>
        <end position="305"/>
    </location>
</feature>
<dbReference type="GO" id="GO:0046856">
    <property type="term" value="P:phosphatidylinositol dephosphorylation"/>
    <property type="evidence" value="ECO:0007669"/>
    <property type="project" value="InterPro"/>
</dbReference>
<dbReference type="InterPro" id="IPR046985">
    <property type="entry name" value="IP5"/>
</dbReference>
<feature type="region of interest" description="Disordered" evidence="1">
    <location>
        <begin position="227"/>
        <end position="247"/>
    </location>
</feature>
<organism evidence="3 4">
    <name type="scientific">Acaulospora morrowiae</name>
    <dbReference type="NCBI Taxonomy" id="94023"/>
    <lineage>
        <taxon>Eukaryota</taxon>
        <taxon>Fungi</taxon>
        <taxon>Fungi incertae sedis</taxon>
        <taxon>Mucoromycota</taxon>
        <taxon>Glomeromycotina</taxon>
        <taxon>Glomeromycetes</taxon>
        <taxon>Diversisporales</taxon>
        <taxon>Acaulosporaceae</taxon>
        <taxon>Acaulospora</taxon>
    </lineage>
</organism>
<gene>
    <name evidence="3" type="ORF">AMORRO_LOCUS12244</name>
</gene>
<accession>A0A9N9N5S9</accession>
<feature type="region of interest" description="Disordered" evidence="1">
    <location>
        <begin position="285"/>
        <end position="307"/>
    </location>
</feature>
<dbReference type="Pfam" id="PF22669">
    <property type="entry name" value="Exo_endo_phos2"/>
    <property type="match status" value="1"/>
</dbReference>
<dbReference type="PANTHER" id="PTHR11200:SF286">
    <property type="entry name" value="5-PHOSPHATASE, PUTATIVE (AFU_ORTHOLOGUE AFUA_5G07600)-RELATED"/>
    <property type="match status" value="1"/>
</dbReference>
<dbReference type="InterPro" id="IPR036691">
    <property type="entry name" value="Endo/exonu/phosph_ase_sf"/>
</dbReference>
<keyword evidence="4" id="KW-1185">Reference proteome</keyword>
<name>A0A9N9N5S9_9GLOM</name>
<dbReference type="SMART" id="SM00128">
    <property type="entry name" value="IPPc"/>
    <property type="match status" value="1"/>
</dbReference>
<dbReference type="InterPro" id="IPR000300">
    <property type="entry name" value="IPPc"/>
</dbReference>
<protein>
    <submittedName>
        <fullName evidence="3">3495_t:CDS:1</fullName>
    </submittedName>
</protein>
<dbReference type="Gene3D" id="3.60.10.10">
    <property type="entry name" value="Endonuclease/exonuclease/phosphatase"/>
    <property type="match status" value="1"/>
</dbReference>
<dbReference type="GO" id="GO:0004439">
    <property type="term" value="F:phosphatidylinositol-4,5-bisphosphate 5-phosphatase activity"/>
    <property type="evidence" value="ECO:0007669"/>
    <property type="project" value="TreeGrafter"/>
</dbReference>
<reference evidence="3" key="1">
    <citation type="submission" date="2021-06" db="EMBL/GenBank/DDBJ databases">
        <authorList>
            <person name="Kallberg Y."/>
            <person name="Tangrot J."/>
            <person name="Rosling A."/>
        </authorList>
    </citation>
    <scope>NUCLEOTIDE SEQUENCE</scope>
    <source>
        <strain evidence="3">CL551</strain>
    </source>
</reference>
<dbReference type="EMBL" id="CAJVPV010017543">
    <property type="protein sequence ID" value="CAG8703070.1"/>
    <property type="molecule type" value="Genomic_DNA"/>
</dbReference>
<dbReference type="Proteomes" id="UP000789342">
    <property type="component" value="Unassembled WGS sequence"/>
</dbReference>
<sequence>MPLKILVGTYNVNTQILDQDLSSWLFSLNGSSNSFTNSIPSPTTTHVALVDKPDIIALGFQEFSPMPHSLISTDTERLESCANLIERTIFVNTKESYTQLVKASYVGLALFIYTRDNSITRLIKNYEVSKAGVGPIWIGNKGGLGARILINREKSMENLKDISDRAPGGELILSFVVAHLAPHNYNVQKRNQDFRSICERLVFTNGECQNTLQEEDDVIIDRESLEEGSSYTPLMPRSGSKDNQKDNRLDSYYYRDQRYFTIYDSDFLFFFGDLNYRIELGEPLSQSSQAPGNILDDSNNNSSPRSTHHLTIGKLLNLLHDHQHHRVRSHDQLTKEVKSGKVLNGFEEGELNFLPTYKFHKGSEHEFDVSIRTPGWCDRIFYFWHREGYNDHVSVNTKREEPPIKLNQYVSHPSYILSDHKPVSAFFTIPTSSPVSSTTSSSSTQDQLYSFPMMIETRPRTFSSPFKIDKHLRTKFLIGEISAKTLGSLWWLFGTRRGIEVGVITSLTFAIVWWMIKKIGL</sequence>
<proteinExistence type="predicted"/>